<dbReference type="CDD" id="cd00821">
    <property type="entry name" value="PH"/>
    <property type="match status" value="1"/>
</dbReference>
<organism evidence="4 5">
    <name type="scientific">Limulus polyphemus</name>
    <name type="common">Atlantic horseshoe crab</name>
    <dbReference type="NCBI Taxonomy" id="6850"/>
    <lineage>
        <taxon>Eukaryota</taxon>
        <taxon>Metazoa</taxon>
        <taxon>Ecdysozoa</taxon>
        <taxon>Arthropoda</taxon>
        <taxon>Chelicerata</taxon>
        <taxon>Merostomata</taxon>
        <taxon>Xiphosura</taxon>
        <taxon>Limulidae</taxon>
        <taxon>Limulus</taxon>
    </lineage>
</organism>
<proteinExistence type="predicted"/>
<keyword evidence="4" id="KW-1185">Reference proteome</keyword>
<dbReference type="InterPro" id="IPR001849">
    <property type="entry name" value="PH_domain"/>
</dbReference>
<name>A0ABM1B0N4_LIMPO</name>
<dbReference type="RefSeq" id="XP_013772377.1">
    <property type="nucleotide sequence ID" value="XM_013916923.2"/>
</dbReference>
<keyword evidence="1" id="KW-0175">Coiled coil</keyword>
<evidence type="ECO:0000313" key="4">
    <source>
        <dbReference type="Proteomes" id="UP000694941"/>
    </source>
</evidence>
<feature type="compositionally biased region" description="Polar residues" evidence="2">
    <location>
        <begin position="163"/>
        <end position="172"/>
    </location>
</feature>
<dbReference type="SMART" id="SM00233">
    <property type="entry name" value="PH"/>
    <property type="match status" value="1"/>
</dbReference>
<dbReference type="InterPro" id="IPR011993">
    <property type="entry name" value="PH-like_dom_sf"/>
</dbReference>
<dbReference type="PANTHER" id="PTHR15871:SF5">
    <property type="entry name" value="PX DOMAIN-CONTAINING PROTEIN"/>
    <property type="match status" value="1"/>
</dbReference>
<feature type="compositionally biased region" description="Basic residues" evidence="2">
    <location>
        <begin position="132"/>
        <end position="148"/>
    </location>
</feature>
<dbReference type="PROSITE" id="PS50003">
    <property type="entry name" value="PH_DOMAIN"/>
    <property type="match status" value="1"/>
</dbReference>
<dbReference type="InterPro" id="IPR043448">
    <property type="entry name" value="PKHO1/2"/>
</dbReference>
<evidence type="ECO:0000259" key="3">
    <source>
        <dbReference type="PROSITE" id="PS50003"/>
    </source>
</evidence>
<dbReference type="Proteomes" id="UP000694941">
    <property type="component" value="Unplaced"/>
</dbReference>
<sequence>MQKAQQLEIPSPSSFLKPRKTGYLRKYNQRTWFLPGSWKRRFCVLDGTKLYFYENEGCKGTERSAGVISLDYYDLCFEGSTKDNKRAPNVFIISSSVRGFFDMQHLFSADTLPEMSEWVNLIKEAISDARSKRSRAGRAHGKDKRKKEPVRPRSADSSPVFKVTTNRPSSHGTLELPSGGRLYTPTKDRDRGPRGRRLPQRKTMMTRLGEEGDLRIRASSLSALEDVDSTKNESWLKYSPNISGPRRTNSGTDLAYQYSSSEDSVTEEDVSKTARQGFPYSGTTASRSSTLGHTRGSGMQNGSHTKRTASDSISVAKDPTKFQRRVVPIGLGSENTQMNALMKEMEKKIASMERSTANEVGSSQRNSLKHRISSSDSQRRSGCQIMIETIDERLSSVQVAVDALEEEVNVARNDVSNVQHHLNTIKSNAEITNERVEKINSHIHQLDDKMISTLKETQALCEKTREVLDDATKAKKQYEELKEECQVLLHELKQHVKHE</sequence>
<feature type="coiled-coil region" evidence="1">
    <location>
        <begin position="454"/>
        <end position="498"/>
    </location>
</feature>
<feature type="region of interest" description="Disordered" evidence="2">
    <location>
        <begin position="356"/>
        <end position="380"/>
    </location>
</feature>
<dbReference type="Gene3D" id="1.10.287.1490">
    <property type="match status" value="1"/>
</dbReference>
<feature type="region of interest" description="Disordered" evidence="2">
    <location>
        <begin position="226"/>
        <end position="313"/>
    </location>
</feature>
<feature type="domain" description="PH" evidence="3">
    <location>
        <begin position="17"/>
        <end position="127"/>
    </location>
</feature>
<feature type="compositionally biased region" description="Polar residues" evidence="2">
    <location>
        <begin position="240"/>
        <end position="252"/>
    </location>
</feature>
<dbReference type="PANTHER" id="PTHR15871">
    <property type="entry name" value="PH DOMAIN-CONTAINING PROTEIN"/>
    <property type="match status" value="1"/>
</dbReference>
<dbReference type="Gene3D" id="2.30.29.30">
    <property type="entry name" value="Pleckstrin-homology domain (PH domain)/Phosphotyrosine-binding domain (PTB)"/>
    <property type="match status" value="1"/>
</dbReference>
<accession>A0ABM1B0N4</accession>
<dbReference type="Pfam" id="PF00169">
    <property type="entry name" value="PH"/>
    <property type="match status" value="1"/>
</dbReference>
<gene>
    <name evidence="5" type="primary">LOC106457498</name>
</gene>
<protein>
    <submittedName>
        <fullName evidence="5">Uncharacterized protein LOC106457498</fullName>
    </submittedName>
</protein>
<evidence type="ECO:0000256" key="1">
    <source>
        <dbReference type="SAM" id="Coils"/>
    </source>
</evidence>
<evidence type="ECO:0000313" key="5">
    <source>
        <dbReference type="RefSeq" id="XP_013772377.1"/>
    </source>
</evidence>
<evidence type="ECO:0000256" key="2">
    <source>
        <dbReference type="SAM" id="MobiDB-lite"/>
    </source>
</evidence>
<feature type="compositionally biased region" description="Polar residues" evidence="2">
    <location>
        <begin position="356"/>
        <end position="366"/>
    </location>
</feature>
<dbReference type="GeneID" id="106457498"/>
<feature type="compositionally biased region" description="Polar residues" evidence="2">
    <location>
        <begin position="281"/>
        <end position="303"/>
    </location>
</feature>
<feature type="coiled-coil region" evidence="1">
    <location>
        <begin position="387"/>
        <end position="421"/>
    </location>
</feature>
<dbReference type="SUPFAM" id="SSF50729">
    <property type="entry name" value="PH domain-like"/>
    <property type="match status" value="1"/>
</dbReference>
<feature type="region of interest" description="Disordered" evidence="2">
    <location>
        <begin position="130"/>
        <end position="198"/>
    </location>
</feature>
<reference evidence="5" key="1">
    <citation type="submission" date="2025-08" db="UniProtKB">
        <authorList>
            <consortium name="RefSeq"/>
        </authorList>
    </citation>
    <scope>IDENTIFICATION</scope>
    <source>
        <tissue evidence="5">Muscle</tissue>
    </source>
</reference>